<keyword evidence="2" id="KW-1185">Reference proteome</keyword>
<dbReference type="KEGG" id="parl:PEC302110_33740"/>
<evidence type="ECO:0008006" key="3">
    <source>
        <dbReference type="Google" id="ProtNLM"/>
    </source>
</evidence>
<evidence type="ECO:0000313" key="2">
    <source>
        <dbReference type="Proteomes" id="UP001377830"/>
    </source>
</evidence>
<organism evidence="1 2">
    <name type="scientific">Pectobacterium araliae</name>
    <dbReference type="NCBI Taxonomy" id="3073862"/>
    <lineage>
        <taxon>Bacteria</taxon>
        <taxon>Pseudomonadati</taxon>
        <taxon>Pseudomonadota</taxon>
        <taxon>Gammaproteobacteria</taxon>
        <taxon>Enterobacterales</taxon>
        <taxon>Pectobacteriaceae</taxon>
        <taxon>Pectobacterium</taxon>
    </lineage>
</organism>
<gene>
    <name evidence="1" type="ORF">PEC302110_33740</name>
</gene>
<dbReference type="EMBL" id="AP028908">
    <property type="protein sequence ID" value="BES86277.1"/>
    <property type="molecule type" value="Genomic_DNA"/>
</dbReference>
<dbReference type="Proteomes" id="UP001377830">
    <property type="component" value="Chromosome"/>
</dbReference>
<evidence type="ECO:0000313" key="1">
    <source>
        <dbReference type="EMBL" id="BES86277.1"/>
    </source>
</evidence>
<reference evidence="2" key="1">
    <citation type="journal article" date="2024" name="Int. J. Syst. Evol. Microbiol.">
        <title>Pectobacterium araliae sp. nov., a pathogen causing bacterial soft rot of Japanese angelica tree in Japan.</title>
        <authorList>
            <person name="Sawada H."/>
            <person name="Someya N."/>
            <person name="Morohoshi T."/>
            <person name="Ono M."/>
            <person name="Satou M."/>
        </authorList>
    </citation>
    <scope>NUCLEOTIDE SEQUENCE [LARGE SCALE GENOMIC DNA]</scope>
    <source>
        <strain evidence="2">MAFF 302110</strain>
    </source>
</reference>
<proteinExistence type="predicted"/>
<accession>A0AAN0KLF2</accession>
<sequence length="56" mass="6481">MNRKPNTQAVLLTRKQVEALQRLREQESKRSELGITPSIHEVARRLMDKVLNKIVG</sequence>
<dbReference type="AlphaFoldDB" id="A0AAN0KLF2"/>
<name>A0AAN0KLF2_9GAMM</name>
<protein>
    <recommendedName>
        <fullName evidence="3">Prophage protein</fullName>
    </recommendedName>
</protein>
<dbReference type="RefSeq" id="WP_005968153.1">
    <property type="nucleotide sequence ID" value="NZ_AP028908.1"/>
</dbReference>